<keyword evidence="2" id="KW-1185">Reference proteome</keyword>
<dbReference type="EMBL" id="AKHW03002337">
    <property type="protein sequence ID" value="KYO39225.1"/>
    <property type="molecule type" value="Genomic_DNA"/>
</dbReference>
<organism evidence="1 2">
    <name type="scientific">Alligator mississippiensis</name>
    <name type="common">American alligator</name>
    <dbReference type="NCBI Taxonomy" id="8496"/>
    <lineage>
        <taxon>Eukaryota</taxon>
        <taxon>Metazoa</taxon>
        <taxon>Chordata</taxon>
        <taxon>Craniata</taxon>
        <taxon>Vertebrata</taxon>
        <taxon>Euteleostomi</taxon>
        <taxon>Archelosauria</taxon>
        <taxon>Archosauria</taxon>
        <taxon>Crocodylia</taxon>
        <taxon>Alligatoridae</taxon>
        <taxon>Alligatorinae</taxon>
        <taxon>Alligator</taxon>
    </lineage>
</organism>
<evidence type="ECO:0000313" key="1">
    <source>
        <dbReference type="EMBL" id="KYO39225.1"/>
    </source>
</evidence>
<sequence>MKNFLQVLAKEKKLKCPLATFGIVPCCLWAYLASQDWWLHVLQTTWDDKQWLECFHMTQATFQELLDQLHPQLEQQATTMQPPLPTDTRPAIALVKLATHANVCHVGHLFSVDRATARKADMEVYSVF</sequence>
<protein>
    <submittedName>
        <fullName evidence="1">Uncharacterized protein</fullName>
    </submittedName>
</protein>
<evidence type="ECO:0000313" key="2">
    <source>
        <dbReference type="Proteomes" id="UP000050525"/>
    </source>
</evidence>
<name>A0A151NRX9_ALLMI</name>
<dbReference type="AlphaFoldDB" id="A0A151NRX9"/>
<proteinExistence type="predicted"/>
<gene>
    <name evidence="1" type="ORF">Y1Q_0004856</name>
</gene>
<dbReference type="Proteomes" id="UP000050525">
    <property type="component" value="Unassembled WGS sequence"/>
</dbReference>
<comment type="caution">
    <text evidence="1">The sequence shown here is derived from an EMBL/GenBank/DDBJ whole genome shotgun (WGS) entry which is preliminary data.</text>
</comment>
<accession>A0A151NRX9</accession>
<reference evidence="1 2" key="1">
    <citation type="journal article" date="2012" name="Genome Biol.">
        <title>Sequencing three crocodilian genomes to illuminate the evolution of archosaurs and amniotes.</title>
        <authorList>
            <person name="St John J.A."/>
            <person name="Braun E.L."/>
            <person name="Isberg S.R."/>
            <person name="Miles L.G."/>
            <person name="Chong A.Y."/>
            <person name="Gongora J."/>
            <person name="Dalzell P."/>
            <person name="Moran C."/>
            <person name="Bed'hom B."/>
            <person name="Abzhanov A."/>
            <person name="Burgess S.C."/>
            <person name="Cooksey A.M."/>
            <person name="Castoe T.A."/>
            <person name="Crawford N.G."/>
            <person name="Densmore L.D."/>
            <person name="Drew J.C."/>
            <person name="Edwards S.V."/>
            <person name="Faircloth B.C."/>
            <person name="Fujita M.K."/>
            <person name="Greenwold M.J."/>
            <person name="Hoffmann F.G."/>
            <person name="Howard J.M."/>
            <person name="Iguchi T."/>
            <person name="Janes D.E."/>
            <person name="Khan S.Y."/>
            <person name="Kohno S."/>
            <person name="de Koning A.J."/>
            <person name="Lance S.L."/>
            <person name="McCarthy F.M."/>
            <person name="McCormack J.E."/>
            <person name="Merchant M.E."/>
            <person name="Peterson D.G."/>
            <person name="Pollock D.D."/>
            <person name="Pourmand N."/>
            <person name="Raney B.J."/>
            <person name="Roessler K.A."/>
            <person name="Sanford J.R."/>
            <person name="Sawyer R.H."/>
            <person name="Schmidt C.J."/>
            <person name="Triplett E.W."/>
            <person name="Tuberville T.D."/>
            <person name="Venegas-Anaya M."/>
            <person name="Howard J.T."/>
            <person name="Jarvis E.D."/>
            <person name="Guillette L.J.Jr."/>
            <person name="Glenn T.C."/>
            <person name="Green R.E."/>
            <person name="Ray D.A."/>
        </authorList>
    </citation>
    <scope>NUCLEOTIDE SEQUENCE [LARGE SCALE GENOMIC DNA]</scope>
    <source>
        <strain evidence="1">KSC_2009_1</strain>
    </source>
</reference>